<feature type="region of interest" description="Disordered" evidence="1">
    <location>
        <begin position="519"/>
        <end position="549"/>
    </location>
</feature>
<reference evidence="4 5" key="1">
    <citation type="submission" date="2021-02" db="EMBL/GenBank/DDBJ databases">
        <title>Porcisia hertigi Genome sequencing and assembly.</title>
        <authorList>
            <person name="Almutairi H."/>
            <person name="Gatherer D."/>
        </authorList>
    </citation>
    <scope>NUCLEOTIDE SEQUENCE [LARGE SCALE GENOMIC DNA]</scope>
    <source>
        <strain evidence="4 5">C119</strain>
    </source>
</reference>
<dbReference type="Gene3D" id="1.10.510.10">
    <property type="entry name" value="Transferase(Phosphotransferase) domain 1"/>
    <property type="match status" value="1"/>
</dbReference>
<dbReference type="PROSITE" id="PS50011">
    <property type="entry name" value="PROTEIN_KINASE_DOM"/>
    <property type="match status" value="1"/>
</dbReference>
<dbReference type="RefSeq" id="XP_067755109.1">
    <property type="nucleotide sequence ID" value="XM_067899903.1"/>
</dbReference>
<dbReference type="Proteomes" id="UP000674318">
    <property type="component" value="Unassembled WGS sequence"/>
</dbReference>
<evidence type="ECO:0000313" key="4">
    <source>
        <dbReference type="EMBL" id="KAG5497641.1"/>
    </source>
</evidence>
<dbReference type="PANTHER" id="PTHR24361:SF613">
    <property type="entry name" value="NUCLEAR RECEPTOR-BINDING PROTEIN-RELATED"/>
    <property type="match status" value="1"/>
</dbReference>
<proteinExistence type="predicted"/>
<dbReference type="OrthoDB" id="261629at2759"/>
<dbReference type="PANTHER" id="PTHR24361">
    <property type="entry name" value="MITOGEN-ACTIVATED KINASE KINASE KINASE"/>
    <property type="match status" value="1"/>
</dbReference>
<feature type="region of interest" description="Disordered" evidence="1">
    <location>
        <begin position="664"/>
        <end position="683"/>
    </location>
</feature>
<dbReference type="GO" id="GO:0005524">
    <property type="term" value="F:ATP binding"/>
    <property type="evidence" value="ECO:0007669"/>
    <property type="project" value="InterPro"/>
</dbReference>
<dbReference type="GO" id="GO:0005737">
    <property type="term" value="C:cytoplasm"/>
    <property type="evidence" value="ECO:0007669"/>
    <property type="project" value="TreeGrafter"/>
</dbReference>
<dbReference type="GeneID" id="94289980"/>
<keyword evidence="5" id="KW-1185">Reference proteome</keyword>
<dbReference type="Pfam" id="PF00069">
    <property type="entry name" value="Pkinase"/>
    <property type="match status" value="1"/>
</dbReference>
<dbReference type="KEGG" id="phet:94289980"/>
<evidence type="ECO:0000259" key="3">
    <source>
        <dbReference type="PROSITE" id="PS50011"/>
    </source>
</evidence>
<keyword evidence="2" id="KW-0812">Transmembrane</keyword>
<accession>A0A836HR61</accession>
<dbReference type="InterPro" id="IPR000719">
    <property type="entry name" value="Prot_kinase_dom"/>
</dbReference>
<keyword evidence="2" id="KW-1133">Transmembrane helix</keyword>
<sequence length="1355" mass="149063">MESLLSATLPATTRAPSGEGPREKALPSLNACEQSPPRTVKRTTWRSFVCRVDVLWTVLFFTLLASVGVGIAVITKTLVSNAVLESWHTLHDLHAHVIGKWLNQRISVAYYMGANLASLSARSSLPMQSESTLATICSILTAYDKQMLISTLSIASLKHREVINCMHGFTDNASTDRFAGYVSYNHSVNATYFVDKDTFRFHRPLRVAKKWPDSVQNISHYIEENTKAVPIFRIARKCDTGHISDIDRRHIWRVGTYLPHLLALNTPACIVDRSLPDRNHGTITDYVHLHINGSRLLQEMDGARLTGARIALFINHTLAHADPLIMSNNWGQPTTHNTVIYTPLLQSNTTYLKSSDIHDPLMRAALKRVNLAALQVEGYRYTVDFQYECAPATVTAWSYMTSKGLVLPLIYVSGQADITPPHTCIDIVSNCTVAAAVLVLTAVFWFLIHRTFSKPLSGLQASLLASVEHGERQLYRPGRGTRLVRFAEVEALIKAHNKTMQQLRDVDAFVPEGLRQRIMDGTTSHSEDAAKQGTSTRLPRRRRRKPKATPLSLHLSTVVYVSIRANASITTALAPSPPPPPPPRLDEEQDPHWLRGQQRLIAAAERTAQAANTANSGPFPTPAALTAFITAVQELCHTHHGTLHRLCPDSCVLHFNSAVRAHIRRGDKTPPTVGPSAEATSQQEEVRRYAAQDARNAAAFALDLVSWVDVQGSSGGSAQQHGIPSMPDVRVLLDTSMFTCGQYCPAGSEQTLQVALGRDAQRELGGVPQRIGARLATTEETATLLRAELRHAGSRSGKVDHGVRQIPVDVLRTGRAGLDSAVVVLYEVLPGRAADDAAWQLYAHCCCDGFAHMLRGDYTGALAAYRAVADIPDLEPGLLPPSMRRESVASTATGGAVSVQVARLMRECERCVRLGFTEPLCSVRLCPLGVDRILCDTKLVSNETGLPNLRMRFSCKNDTGMPESMQMGDGMCSNSSVLARRQFPGARERHVLEAKDGTKISRFVVPSLPAWMRDEQGLYWHLARSRRASELTVELVCQRKLLAMGSTGVLSSTSFFLYRDLHPVVAEAIKDAPTGPMSDELRSATPVCGPTSHQSTSMRCLFETHQKLKHPNLLSALGFSESIEGGVMINWEFSPGGTLRELILRYPHVKPVTMFRFGLHILTALSYLHERGIAHGKVCMDKVQVSADGKCRLTGHSGDRRLTRELFYQHQNCYMSPLMATGALPTPQCDMFCFGLGSVEALTKQPPWKWATRDDGQLLGTAAELAELMKVGGQPFSDALLQGRVEVNLDPLSEASVINSYSRRVVEPIIACLSLDPTKRPTAMQVRAINKEMLLQAGLTLEEDELAQVSSDEDT</sequence>
<gene>
    <name evidence="4" type="ORF">JKF63_03906</name>
</gene>
<dbReference type="InterPro" id="IPR053235">
    <property type="entry name" value="Ser_Thr_kinase"/>
</dbReference>
<evidence type="ECO:0000313" key="5">
    <source>
        <dbReference type="Proteomes" id="UP000674318"/>
    </source>
</evidence>
<organism evidence="4 5">
    <name type="scientific">Porcisia hertigi</name>
    <dbReference type="NCBI Taxonomy" id="2761500"/>
    <lineage>
        <taxon>Eukaryota</taxon>
        <taxon>Discoba</taxon>
        <taxon>Euglenozoa</taxon>
        <taxon>Kinetoplastea</taxon>
        <taxon>Metakinetoplastina</taxon>
        <taxon>Trypanosomatida</taxon>
        <taxon>Trypanosomatidae</taxon>
        <taxon>Leishmaniinae</taxon>
        <taxon>Porcisia</taxon>
    </lineage>
</organism>
<feature type="compositionally biased region" description="Polar residues" evidence="1">
    <location>
        <begin position="1"/>
        <end position="15"/>
    </location>
</feature>
<name>A0A836HR61_9TRYP</name>
<feature type="transmembrane region" description="Helical" evidence="2">
    <location>
        <begin position="54"/>
        <end position="74"/>
    </location>
</feature>
<dbReference type="SUPFAM" id="SSF56112">
    <property type="entry name" value="Protein kinase-like (PK-like)"/>
    <property type="match status" value="1"/>
</dbReference>
<feature type="transmembrane region" description="Helical" evidence="2">
    <location>
        <begin position="427"/>
        <end position="448"/>
    </location>
</feature>
<evidence type="ECO:0000256" key="2">
    <source>
        <dbReference type="SAM" id="Phobius"/>
    </source>
</evidence>
<feature type="region of interest" description="Disordered" evidence="1">
    <location>
        <begin position="1"/>
        <end position="33"/>
    </location>
</feature>
<dbReference type="InterPro" id="IPR011009">
    <property type="entry name" value="Kinase-like_dom_sf"/>
</dbReference>
<dbReference type="SMART" id="SM00220">
    <property type="entry name" value="S_TKc"/>
    <property type="match status" value="1"/>
</dbReference>
<comment type="caution">
    <text evidence="4">The sequence shown here is derived from an EMBL/GenBank/DDBJ whole genome shotgun (WGS) entry which is preliminary data.</text>
</comment>
<feature type="domain" description="Protein kinase" evidence="3">
    <location>
        <begin position="1036"/>
        <end position="1334"/>
    </location>
</feature>
<dbReference type="EMBL" id="JAFJZO010000031">
    <property type="protein sequence ID" value="KAG5497641.1"/>
    <property type="molecule type" value="Genomic_DNA"/>
</dbReference>
<dbReference type="GO" id="GO:0004674">
    <property type="term" value="F:protein serine/threonine kinase activity"/>
    <property type="evidence" value="ECO:0007669"/>
    <property type="project" value="TreeGrafter"/>
</dbReference>
<keyword evidence="2" id="KW-0472">Membrane</keyword>
<protein>
    <recommendedName>
        <fullName evidence="3">Protein kinase domain-containing protein</fullName>
    </recommendedName>
</protein>
<feature type="compositionally biased region" description="Basic residues" evidence="1">
    <location>
        <begin position="538"/>
        <end position="547"/>
    </location>
</feature>
<evidence type="ECO:0000256" key="1">
    <source>
        <dbReference type="SAM" id="MobiDB-lite"/>
    </source>
</evidence>